<feature type="region of interest" description="Disordered" evidence="3">
    <location>
        <begin position="376"/>
        <end position="435"/>
    </location>
</feature>
<feature type="region of interest" description="Disordered" evidence="3">
    <location>
        <begin position="145"/>
        <end position="194"/>
    </location>
</feature>
<dbReference type="GO" id="GO:0000981">
    <property type="term" value="F:DNA-binding transcription factor activity, RNA polymerase II-specific"/>
    <property type="evidence" value="ECO:0007669"/>
    <property type="project" value="TreeGrafter"/>
</dbReference>
<feature type="domain" description="Myb-like" evidence="4">
    <location>
        <begin position="251"/>
        <end position="296"/>
    </location>
</feature>
<feature type="compositionally biased region" description="Pro residues" evidence="3">
    <location>
        <begin position="461"/>
        <end position="470"/>
    </location>
</feature>
<keyword evidence="2" id="KW-0238">DNA-binding</keyword>
<dbReference type="CDD" id="cd00167">
    <property type="entry name" value="SANT"/>
    <property type="match status" value="3"/>
</dbReference>
<dbReference type="PROSITE" id="PS51293">
    <property type="entry name" value="SANT"/>
    <property type="match status" value="1"/>
</dbReference>
<feature type="compositionally biased region" description="Low complexity" evidence="3">
    <location>
        <begin position="521"/>
        <end position="540"/>
    </location>
</feature>
<dbReference type="AlphaFoldDB" id="A0A7S2UHY9"/>
<feature type="domain" description="Myb-like" evidence="4">
    <location>
        <begin position="297"/>
        <end position="347"/>
    </location>
</feature>
<dbReference type="Pfam" id="PF00249">
    <property type="entry name" value="Myb_DNA-binding"/>
    <property type="match status" value="1"/>
</dbReference>
<evidence type="ECO:0000256" key="3">
    <source>
        <dbReference type="SAM" id="MobiDB-lite"/>
    </source>
</evidence>
<dbReference type="PANTHER" id="PTHR45614">
    <property type="entry name" value="MYB PROTEIN-RELATED"/>
    <property type="match status" value="1"/>
</dbReference>
<dbReference type="GO" id="GO:0005634">
    <property type="term" value="C:nucleus"/>
    <property type="evidence" value="ECO:0007669"/>
    <property type="project" value="TreeGrafter"/>
</dbReference>
<dbReference type="InterPro" id="IPR050560">
    <property type="entry name" value="MYB_TF"/>
</dbReference>
<feature type="domain" description="Myb-like" evidence="4">
    <location>
        <begin position="80"/>
        <end position="147"/>
    </location>
</feature>
<feature type="compositionally biased region" description="Basic and acidic residues" evidence="3">
    <location>
        <begin position="24"/>
        <end position="44"/>
    </location>
</feature>
<dbReference type="Gene3D" id="1.10.10.60">
    <property type="entry name" value="Homeodomain-like"/>
    <property type="match status" value="4"/>
</dbReference>
<keyword evidence="1" id="KW-0677">Repeat</keyword>
<dbReference type="InterPro" id="IPR001005">
    <property type="entry name" value="SANT/Myb"/>
</dbReference>
<dbReference type="SMART" id="SM00717">
    <property type="entry name" value="SANT"/>
    <property type="match status" value="4"/>
</dbReference>
<evidence type="ECO:0000259" key="5">
    <source>
        <dbReference type="PROSITE" id="PS51293"/>
    </source>
</evidence>
<dbReference type="InterPro" id="IPR009057">
    <property type="entry name" value="Homeodomain-like_sf"/>
</dbReference>
<dbReference type="PROSITE" id="PS50090">
    <property type="entry name" value="MYB_LIKE"/>
    <property type="match status" value="4"/>
</dbReference>
<evidence type="ECO:0000259" key="6">
    <source>
        <dbReference type="PROSITE" id="PS51294"/>
    </source>
</evidence>
<feature type="compositionally biased region" description="Low complexity" evidence="3">
    <location>
        <begin position="379"/>
        <end position="390"/>
    </location>
</feature>
<sequence length="540" mass="59032">MPTNLTSNEKYPGGTGKEEETEVDDAKMDNQSEEEVVKIVKDEAPGGDDSDVQSEAGQKRKPDEMTGEGKGTEDTTALKGAKKAKTEWSAAEEEVLMLAVLNERRRKKEEGGDQEDDDDEEDDWDEIAKSVTGRTPVQCLKKYMKLNQKDEVEIEEADDSNESKASATAISKEETDKPEMDPSPKKKKYSVASSSSKWTAEETNLLKKLVEQYQETSPRWNDVAGNFPNRNAIDCLTKWQSLSSPPVIKGKGSWTAEEDEILRAKRALYGRKWAKIAAHLPGRQGKQCRERFVNHLDPDLKKGEWTDDEEAVLIALHQTHGNRWANISKQLPGRSDNDVKNHWYSTIQRKFQQHGKDKLTNAALQQVQIMSNMGTIPPSIASQSSGWGSSPYNQATSQHPYHPGASYPQHQHYQHPPPGGWGPAPGGQMPPPHYPHDSSYMYPPYGSHMPPPHHGYHPPHHPGAPPPPGTPTSHHGGPPQGAGGSETASPSRRSDSGAPPEGAVGSPSRGPYPPPYGDQMSGSPQADGGPGSPSDPNGAV</sequence>
<dbReference type="PANTHER" id="PTHR45614:SF274">
    <property type="entry name" value="MYB-LIKE DNA-BINDING PROTEIN"/>
    <property type="match status" value="1"/>
</dbReference>
<dbReference type="SUPFAM" id="SSF46689">
    <property type="entry name" value="Homeodomain-like"/>
    <property type="match status" value="3"/>
</dbReference>
<evidence type="ECO:0000256" key="1">
    <source>
        <dbReference type="ARBA" id="ARBA00022737"/>
    </source>
</evidence>
<dbReference type="InterPro" id="IPR017930">
    <property type="entry name" value="Myb_dom"/>
</dbReference>
<evidence type="ECO:0000259" key="4">
    <source>
        <dbReference type="PROSITE" id="PS50090"/>
    </source>
</evidence>
<evidence type="ECO:0000313" key="7">
    <source>
        <dbReference type="EMBL" id="CAD9817925.1"/>
    </source>
</evidence>
<feature type="compositionally biased region" description="Basic and acidic residues" evidence="3">
    <location>
        <begin position="171"/>
        <end position="184"/>
    </location>
</feature>
<dbReference type="EMBL" id="HBHQ01014613">
    <property type="protein sequence ID" value="CAD9817925.1"/>
    <property type="molecule type" value="Transcribed_RNA"/>
</dbReference>
<feature type="domain" description="HTH myb-type" evidence="6">
    <location>
        <begin position="251"/>
        <end position="296"/>
    </location>
</feature>
<feature type="domain" description="Myb-like" evidence="4">
    <location>
        <begin position="196"/>
        <end position="243"/>
    </location>
</feature>
<feature type="domain" description="SANT" evidence="5">
    <location>
        <begin position="249"/>
        <end position="305"/>
    </location>
</feature>
<feature type="compositionally biased region" description="Acidic residues" evidence="3">
    <location>
        <begin position="112"/>
        <end position="125"/>
    </location>
</feature>
<dbReference type="InterPro" id="IPR017884">
    <property type="entry name" value="SANT_dom"/>
</dbReference>
<accession>A0A7S2UHY9</accession>
<feature type="domain" description="HTH myb-type" evidence="6">
    <location>
        <begin position="297"/>
        <end position="351"/>
    </location>
</feature>
<feature type="region of interest" description="Disordered" evidence="3">
    <location>
        <begin position="1"/>
        <end position="132"/>
    </location>
</feature>
<gene>
    <name evidence="7" type="ORF">ASEP1449_LOCUS9757</name>
</gene>
<organism evidence="7">
    <name type="scientific">Attheya septentrionalis</name>
    <dbReference type="NCBI Taxonomy" id="420275"/>
    <lineage>
        <taxon>Eukaryota</taxon>
        <taxon>Sar</taxon>
        <taxon>Stramenopiles</taxon>
        <taxon>Ochrophyta</taxon>
        <taxon>Bacillariophyta</taxon>
        <taxon>Coscinodiscophyceae</taxon>
        <taxon>Chaetocerotophycidae</taxon>
        <taxon>Chaetocerotales</taxon>
        <taxon>Attheyaceae</taxon>
        <taxon>Attheya</taxon>
    </lineage>
</organism>
<dbReference type="FunFam" id="1.10.10.60:FF:000010">
    <property type="entry name" value="Transcriptional activator Myb isoform A"/>
    <property type="match status" value="1"/>
</dbReference>
<reference evidence="7" key="1">
    <citation type="submission" date="2021-01" db="EMBL/GenBank/DDBJ databases">
        <authorList>
            <person name="Corre E."/>
            <person name="Pelletier E."/>
            <person name="Niang G."/>
            <person name="Scheremetjew M."/>
            <person name="Finn R."/>
            <person name="Kale V."/>
            <person name="Holt S."/>
            <person name="Cochrane G."/>
            <person name="Meng A."/>
            <person name="Brown T."/>
            <person name="Cohen L."/>
        </authorList>
    </citation>
    <scope>NUCLEOTIDE SEQUENCE</scope>
    <source>
        <strain evidence="7">CCMP2084</strain>
    </source>
</reference>
<feature type="region of interest" description="Disordered" evidence="3">
    <location>
        <begin position="451"/>
        <end position="540"/>
    </location>
</feature>
<dbReference type="PROSITE" id="PS51294">
    <property type="entry name" value="HTH_MYB"/>
    <property type="match status" value="3"/>
</dbReference>
<feature type="domain" description="HTH myb-type" evidence="6">
    <location>
        <begin position="197"/>
        <end position="247"/>
    </location>
</feature>
<name>A0A7S2UHY9_9STRA</name>
<protein>
    <submittedName>
        <fullName evidence="7">Uncharacterized protein</fullName>
    </submittedName>
</protein>
<dbReference type="GO" id="GO:0000978">
    <property type="term" value="F:RNA polymerase II cis-regulatory region sequence-specific DNA binding"/>
    <property type="evidence" value="ECO:0007669"/>
    <property type="project" value="TreeGrafter"/>
</dbReference>
<proteinExistence type="predicted"/>
<evidence type="ECO:0000256" key="2">
    <source>
        <dbReference type="ARBA" id="ARBA00023125"/>
    </source>
</evidence>
<dbReference type="Pfam" id="PF13921">
    <property type="entry name" value="Myb_DNA-bind_6"/>
    <property type="match status" value="1"/>
</dbReference>